<organism evidence="3 4">
    <name type="scientific">Paraburkholderia tropica</name>
    <dbReference type="NCBI Taxonomy" id="92647"/>
    <lineage>
        <taxon>Bacteria</taxon>
        <taxon>Pseudomonadati</taxon>
        <taxon>Pseudomonadota</taxon>
        <taxon>Betaproteobacteria</taxon>
        <taxon>Burkholderiales</taxon>
        <taxon>Burkholderiaceae</taxon>
        <taxon>Paraburkholderia</taxon>
    </lineage>
</organism>
<proteinExistence type="predicted"/>
<dbReference type="InterPro" id="IPR025961">
    <property type="entry name" value="Metal_resist"/>
</dbReference>
<dbReference type="GeneID" id="61305387"/>
<name>A0A1A5XF31_9BURK</name>
<keyword evidence="5" id="KW-1185">Reference proteome</keyword>
<evidence type="ECO:0000313" key="5">
    <source>
        <dbReference type="Proteomes" id="UP000247515"/>
    </source>
</evidence>
<dbReference type="Proteomes" id="UP000247515">
    <property type="component" value="Unassembled WGS sequence"/>
</dbReference>
<reference evidence="3 4" key="1">
    <citation type="submission" date="2016-10" db="EMBL/GenBank/DDBJ databases">
        <authorList>
            <person name="Varghese N."/>
            <person name="Submissions S."/>
        </authorList>
    </citation>
    <scope>NUCLEOTIDE SEQUENCE [LARGE SCALE GENOMIC DNA]</scope>
    <source>
        <strain evidence="3 4">LMG 22274</strain>
    </source>
</reference>
<evidence type="ECO:0000313" key="3">
    <source>
        <dbReference type="EMBL" id="SEJ39978.1"/>
    </source>
</evidence>
<evidence type="ECO:0000256" key="1">
    <source>
        <dbReference type="SAM" id="MobiDB-lite"/>
    </source>
</evidence>
<feature type="region of interest" description="Disordered" evidence="1">
    <location>
        <begin position="158"/>
        <end position="182"/>
    </location>
</feature>
<evidence type="ECO:0000313" key="4">
    <source>
        <dbReference type="Proteomes" id="UP000183529"/>
    </source>
</evidence>
<dbReference type="Pfam" id="PF13801">
    <property type="entry name" value="Metal_resist"/>
    <property type="match status" value="1"/>
</dbReference>
<dbReference type="OrthoDB" id="8636739at2"/>
<dbReference type="EMBL" id="QJJV01000004">
    <property type="protein sequence ID" value="PXX18607.1"/>
    <property type="molecule type" value="Genomic_DNA"/>
</dbReference>
<gene>
    <name evidence="2" type="ORF">C7400_104117</name>
    <name evidence="3" type="ORF">SAMN05216550_104312</name>
</gene>
<feature type="compositionally biased region" description="Low complexity" evidence="1">
    <location>
        <begin position="169"/>
        <end position="182"/>
    </location>
</feature>
<accession>A0A1A5XF31</accession>
<comment type="caution">
    <text evidence="3">The sequence shown here is derived from an EMBL/GenBank/DDBJ whole genome shotgun (WGS) entry which is preliminary data.</text>
</comment>
<dbReference type="Gene3D" id="1.20.120.1490">
    <property type="match status" value="1"/>
</dbReference>
<reference evidence="2 5" key="2">
    <citation type="submission" date="2018-05" db="EMBL/GenBank/DDBJ databases">
        <title>Genomic Encyclopedia of Type Strains, Phase IV (KMG-V): Genome sequencing to study the core and pangenomes of soil and plant-associated prokaryotes.</title>
        <authorList>
            <person name="Whitman W."/>
        </authorList>
    </citation>
    <scope>NUCLEOTIDE SEQUENCE [LARGE SCALE GENOMIC DNA]</scope>
    <source>
        <strain evidence="2 5">SIr-6563</strain>
    </source>
</reference>
<evidence type="ECO:0000313" key="2">
    <source>
        <dbReference type="EMBL" id="PXX18607.1"/>
    </source>
</evidence>
<dbReference type="Proteomes" id="UP000183529">
    <property type="component" value="Unassembled WGS sequence"/>
</dbReference>
<dbReference type="AlphaFoldDB" id="A0A1A5XF31"/>
<dbReference type="EMBL" id="FNZM01000004">
    <property type="protein sequence ID" value="SEJ39978.1"/>
    <property type="molecule type" value="Genomic_DNA"/>
</dbReference>
<protein>
    <submittedName>
        <fullName evidence="2 3">Membrane protein</fullName>
    </submittedName>
</protein>
<sequence>MNGRSWKALLVGSVLLNVFLLGAIAGGAWRWFAARGAIDTLTQMQTQSPPTPMARAALRFATDGLTPERQQQFIDALKAARRAGREDARAAREDRREVLDLLAAPQLDRAALDTALAHTREADSALRAKVESGVADYAATLTPDERLKFVEGLRRSGQWRLPAPRKAPRAAASAASEAGETN</sequence>
<dbReference type="RefSeq" id="WP_065059916.1">
    <property type="nucleotide sequence ID" value="NZ_CADFGN010000007.1"/>
</dbReference>